<keyword evidence="2" id="KW-1185">Reference proteome</keyword>
<sequence>MGESLAQRRRDVAQRCTEAARRFRKRLMFGMTTSLALQSVPIPADCSLDTQVLHTVSSTKAKRIRPRSSSIHAHTWAALIGADNIRVNQWVHALDLFHTWAQLAPYMPLPSLIALGDAVIAAIGDNPGLANDRDPLAIHTDFLRFARTLPRFNGKSKCLRASGFIRPNVDSLQESACRLMLLAHGIPEPVTNHTVPGMRFRSGASMTLDLAWPDFRVALEYDGDHHRTDKTQWRRDQEKRDRLRNDGWIISTATGATLSSTSARDDAAFAVARQLAGRGADFTFHVLERPIERLTAR</sequence>
<evidence type="ECO:0000313" key="1">
    <source>
        <dbReference type="EMBL" id="NEG56076.1"/>
    </source>
</evidence>
<comment type="caution">
    <text evidence="1">The sequence shown here is derived from an EMBL/GenBank/DDBJ whole genome shotgun (WGS) entry which is preliminary data.</text>
</comment>
<reference evidence="1 2" key="1">
    <citation type="submission" date="2019-10" db="EMBL/GenBank/DDBJ databases">
        <title>Bifidobacterium from non-human primates.</title>
        <authorList>
            <person name="Modesto M."/>
        </authorList>
    </citation>
    <scope>NUCLEOTIDE SEQUENCE [LARGE SCALE GENOMIC DNA]</scope>
    <source>
        <strain evidence="1 2">SMA15</strain>
    </source>
</reference>
<dbReference type="Gene3D" id="3.40.960.10">
    <property type="entry name" value="VSR Endonuclease"/>
    <property type="match status" value="1"/>
</dbReference>
<dbReference type="InterPro" id="IPR011335">
    <property type="entry name" value="Restrct_endonuc-II-like"/>
</dbReference>
<gene>
    <name evidence="1" type="ORF">GFD21_09990</name>
</gene>
<organism evidence="1 2">
    <name type="scientific">Bifidobacterium platyrrhinorum</name>
    <dbReference type="NCBI Taxonomy" id="2661628"/>
    <lineage>
        <taxon>Bacteria</taxon>
        <taxon>Bacillati</taxon>
        <taxon>Actinomycetota</taxon>
        <taxon>Actinomycetes</taxon>
        <taxon>Bifidobacteriales</taxon>
        <taxon>Bifidobacteriaceae</taxon>
        <taxon>Bifidobacterium</taxon>
    </lineage>
</organism>
<dbReference type="Proteomes" id="UP000483293">
    <property type="component" value="Unassembled WGS sequence"/>
</dbReference>
<evidence type="ECO:0000313" key="2">
    <source>
        <dbReference type="Proteomes" id="UP000483293"/>
    </source>
</evidence>
<dbReference type="SUPFAM" id="SSF52980">
    <property type="entry name" value="Restriction endonuclease-like"/>
    <property type="match status" value="1"/>
</dbReference>
<protein>
    <recommendedName>
        <fullName evidence="3">DUF559 domain-containing protein</fullName>
    </recommendedName>
</protein>
<name>A0A6L9STX9_9BIFI</name>
<evidence type="ECO:0008006" key="3">
    <source>
        <dbReference type="Google" id="ProtNLM"/>
    </source>
</evidence>
<proteinExistence type="predicted"/>
<dbReference type="AlphaFoldDB" id="A0A6L9STX9"/>
<accession>A0A6L9STX9</accession>
<dbReference type="EMBL" id="WHZV01000011">
    <property type="protein sequence ID" value="NEG56076.1"/>
    <property type="molecule type" value="Genomic_DNA"/>
</dbReference>